<accession>A0A4R8WXD3</accession>
<gene>
    <name evidence="24" type="primary">ptsP</name>
    <name evidence="24" type="ORF">E3O19_04750</name>
</gene>
<dbReference type="Pfam" id="PF05524">
    <property type="entry name" value="PEP-utilisers_N"/>
    <property type="match status" value="1"/>
</dbReference>
<evidence type="ECO:0000256" key="20">
    <source>
        <dbReference type="ARBA" id="ARBA00046577"/>
    </source>
</evidence>
<dbReference type="GO" id="GO:0046872">
    <property type="term" value="F:metal ion binding"/>
    <property type="evidence" value="ECO:0007669"/>
    <property type="project" value="UniProtKB-KW"/>
</dbReference>
<comment type="catalytic activity">
    <reaction evidence="1">
        <text>L-histidyl-[protein] + phosphoenolpyruvate = N(pros)-phospho-L-histidyl-[protein] + pyruvate</text>
        <dbReference type="Rhea" id="RHEA:23880"/>
        <dbReference type="Rhea" id="RHEA-COMP:9745"/>
        <dbReference type="Rhea" id="RHEA-COMP:9746"/>
        <dbReference type="ChEBI" id="CHEBI:15361"/>
        <dbReference type="ChEBI" id="CHEBI:29979"/>
        <dbReference type="ChEBI" id="CHEBI:58702"/>
        <dbReference type="ChEBI" id="CHEBI:64837"/>
        <dbReference type="EC" id="2.7.3.9"/>
    </reaction>
</comment>
<comment type="function">
    <text evidence="5">Component of the dihydroxyacetone kinase complex, which is responsible for the phosphoenolpyruvate (PEP)-dependent phosphorylation of dihydroxyacetone. DhaM serves as the phosphoryl donor. Is phosphorylated by phosphoenolpyruvate in an EI- and HPr-dependent reaction, and a phosphorelay system on histidine residues finally leads to phosphoryl transfer to DhaL and dihydroxyacetone.</text>
</comment>
<dbReference type="InterPro" id="IPR000032">
    <property type="entry name" value="HPr-like"/>
</dbReference>
<evidence type="ECO:0000256" key="15">
    <source>
        <dbReference type="ARBA" id="ARBA00022683"/>
    </source>
</evidence>
<evidence type="ECO:0000259" key="22">
    <source>
        <dbReference type="PROSITE" id="PS51096"/>
    </source>
</evidence>
<dbReference type="GO" id="GO:0009401">
    <property type="term" value="P:phosphoenolpyruvate-dependent sugar phosphotransferase system"/>
    <property type="evidence" value="ECO:0007669"/>
    <property type="project" value="UniProtKB-KW"/>
</dbReference>
<dbReference type="InterPro" id="IPR004701">
    <property type="entry name" value="PTS_EIIA_man-typ"/>
</dbReference>
<dbReference type="InterPro" id="IPR050499">
    <property type="entry name" value="PEP-utilizing_PTS_enzyme"/>
</dbReference>
<keyword evidence="12" id="KW-0963">Cytoplasm</keyword>
<dbReference type="GO" id="GO:0005737">
    <property type="term" value="C:cytoplasm"/>
    <property type="evidence" value="ECO:0007669"/>
    <property type="project" value="UniProtKB-SubCell"/>
</dbReference>
<dbReference type="PROSITE" id="PS51350">
    <property type="entry name" value="PTS_HPR_DOM"/>
    <property type="match status" value="1"/>
</dbReference>
<evidence type="ECO:0000256" key="11">
    <source>
        <dbReference type="ARBA" id="ARBA00022448"/>
    </source>
</evidence>
<keyword evidence="11" id="KW-0813">Transport</keyword>
<protein>
    <recommendedName>
        <fullName evidence="10">Phosphoenolpyruvate-protein phosphotransferase</fullName>
        <ecNumber evidence="8">2.7.1.121</ecNumber>
        <ecNumber evidence="9">2.7.3.9</ecNumber>
    </recommendedName>
    <alternativeName>
        <fullName evidence="19">Phosphotransferase system, enzyme I</fullName>
    </alternativeName>
</protein>
<dbReference type="InterPro" id="IPR008731">
    <property type="entry name" value="PTS_EIN"/>
</dbReference>
<evidence type="ECO:0000256" key="7">
    <source>
        <dbReference type="ARBA" id="ARBA00007837"/>
    </source>
</evidence>
<dbReference type="RefSeq" id="WP_134565709.1">
    <property type="nucleotide sequence ID" value="NZ_SOFP01000023.1"/>
</dbReference>
<comment type="caution">
    <text evidence="24">The sequence shown here is derived from an EMBL/GenBank/DDBJ whole genome shotgun (WGS) entry which is preliminary data.</text>
</comment>
<comment type="subcellular location">
    <subcellularLocation>
        <location evidence="6">Cytoplasm</location>
    </subcellularLocation>
</comment>
<evidence type="ECO:0000256" key="17">
    <source>
        <dbReference type="ARBA" id="ARBA00022777"/>
    </source>
</evidence>
<keyword evidence="18" id="KW-0460">Magnesium</keyword>
<dbReference type="PROSITE" id="PS00370">
    <property type="entry name" value="PEP_ENZYMES_PHOS_SITE"/>
    <property type="match status" value="1"/>
</dbReference>
<evidence type="ECO:0000256" key="6">
    <source>
        <dbReference type="ARBA" id="ARBA00004496"/>
    </source>
</evidence>
<dbReference type="InterPro" id="IPR040442">
    <property type="entry name" value="Pyrv_kinase-like_dom_sf"/>
</dbReference>
<evidence type="ECO:0000256" key="19">
    <source>
        <dbReference type="ARBA" id="ARBA00033235"/>
    </source>
</evidence>
<dbReference type="InterPro" id="IPR018274">
    <property type="entry name" value="PEP_util_AS"/>
</dbReference>
<dbReference type="GO" id="GO:0008965">
    <property type="term" value="F:phosphoenolpyruvate-protein phosphotransferase activity"/>
    <property type="evidence" value="ECO:0007669"/>
    <property type="project" value="UniProtKB-EC"/>
</dbReference>
<keyword evidence="16" id="KW-0479">Metal-binding</keyword>
<evidence type="ECO:0000313" key="25">
    <source>
        <dbReference type="Proteomes" id="UP000298412"/>
    </source>
</evidence>
<evidence type="ECO:0000256" key="4">
    <source>
        <dbReference type="ARBA" id="ARBA00002728"/>
    </source>
</evidence>
<dbReference type="Pfam" id="PF03610">
    <property type="entry name" value="EIIA-man"/>
    <property type="match status" value="1"/>
</dbReference>
<dbReference type="Proteomes" id="UP000298412">
    <property type="component" value="Unassembled WGS sequence"/>
</dbReference>
<dbReference type="Gene3D" id="3.20.20.60">
    <property type="entry name" value="Phosphoenolpyruvate-binding domains"/>
    <property type="match status" value="1"/>
</dbReference>
<dbReference type="InterPro" id="IPR006318">
    <property type="entry name" value="PTS_EI-like"/>
</dbReference>
<comment type="similarity">
    <text evidence="7">Belongs to the PEP-utilizing enzyme family.</text>
</comment>
<keyword evidence="25" id="KW-1185">Reference proteome</keyword>
<dbReference type="InterPro" id="IPR036637">
    <property type="entry name" value="Phosphohistidine_dom_sf"/>
</dbReference>
<keyword evidence="13" id="KW-0762">Sugar transport</keyword>
<evidence type="ECO:0000256" key="1">
    <source>
        <dbReference type="ARBA" id="ARBA00000683"/>
    </source>
</evidence>
<dbReference type="CDD" id="cd00367">
    <property type="entry name" value="PTS-HPr_like"/>
    <property type="match status" value="1"/>
</dbReference>
<evidence type="ECO:0000256" key="9">
    <source>
        <dbReference type="ARBA" id="ARBA00012232"/>
    </source>
</evidence>
<dbReference type="InterPro" id="IPR000121">
    <property type="entry name" value="PEP_util_C"/>
</dbReference>
<keyword evidence="15" id="KW-0598">Phosphotransferase system</keyword>
<dbReference type="GO" id="GO:0016020">
    <property type="term" value="C:membrane"/>
    <property type="evidence" value="ECO:0007669"/>
    <property type="project" value="InterPro"/>
</dbReference>
<evidence type="ECO:0000256" key="14">
    <source>
        <dbReference type="ARBA" id="ARBA00022679"/>
    </source>
</evidence>
<dbReference type="EC" id="2.7.3.9" evidence="9"/>
<dbReference type="InterPro" id="IPR012844">
    <property type="entry name" value="DhaM_N"/>
</dbReference>
<comment type="subunit">
    <text evidence="20">Homodimer. The dihydroxyacetone kinase complex is composed of a homodimer of DhaM, a homodimer of DhaK and the subunit DhaL.</text>
</comment>
<evidence type="ECO:0000256" key="13">
    <source>
        <dbReference type="ARBA" id="ARBA00022597"/>
    </source>
</evidence>
<feature type="region of interest" description="Disordered" evidence="21">
    <location>
        <begin position="235"/>
        <end position="278"/>
    </location>
</feature>
<dbReference type="InterPro" id="IPR036618">
    <property type="entry name" value="PtsI_HPr-bd_sf"/>
</dbReference>
<evidence type="ECO:0000256" key="3">
    <source>
        <dbReference type="ARBA" id="ARBA00001946"/>
    </source>
</evidence>
<organism evidence="24 25">
    <name type="scientific">Cryobacterium algoritolerans</name>
    <dbReference type="NCBI Taxonomy" id="1259184"/>
    <lineage>
        <taxon>Bacteria</taxon>
        <taxon>Bacillati</taxon>
        <taxon>Actinomycetota</taxon>
        <taxon>Actinomycetes</taxon>
        <taxon>Micrococcales</taxon>
        <taxon>Microbacteriaceae</taxon>
        <taxon>Cryobacterium</taxon>
    </lineage>
</organism>
<feature type="domain" description="HPr" evidence="23">
    <location>
        <begin position="149"/>
        <end position="239"/>
    </location>
</feature>
<dbReference type="PRINTS" id="PR00107">
    <property type="entry name" value="PHOSPHOCPHPR"/>
</dbReference>
<dbReference type="PRINTS" id="PR01736">
    <property type="entry name" value="PHPHTRNFRASE"/>
</dbReference>
<dbReference type="Gene3D" id="1.10.274.10">
    <property type="entry name" value="PtsI, HPr-binding domain"/>
    <property type="match status" value="1"/>
</dbReference>
<evidence type="ECO:0000256" key="12">
    <source>
        <dbReference type="ARBA" id="ARBA00022490"/>
    </source>
</evidence>
<proteinExistence type="inferred from homology"/>
<dbReference type="SUPFAM" id="SSF52009">
    <property type="entry name" value="Phosphohistidine domain"/>
    <property type="match status" value="1"/>
</dbReference>
<comment type="cofactor">
    <cofactor evidence="3">
        <name>Mg(2+)</name>
        <dbReference type="ChEBI" id="CHEBI:18420"/>
    </cofactor>
</comment>
<dbReference type="AlphaFoldDB" id="A0A4R8WXD3"/>
<dbReference type="Pfam" id="PF00381">
    <property type="entry name" value="PTS-HPr"/>
    <property type="match status" value="1"/>
</dbReference>
<dbReference type="Pfam" id="PF00391">
    <property type="entry name" value="PEP-utilizers"/>
    <property type="match status" value="1"/>
</dbReference>
<dbReference type="SUPFAM" id="SSF55594">
    <property type="entry name" value="HPr-like"/>
    <property type="match status" value="1"/>
</dbReference>
<keyword evidence="14 24" id="KW-0808">Transferase</keyword>
<dbReference type="NCBIfam" id="TIGR02364">
    <property type="entry name" value="dha_pts"/>
    <property type="match status" value="1"/>
</dbReference>
<evidence type="ECO:0000256" key="2">
    <source>
        <dbReference type="ARBA" id="ARBA00001113"/>
    </source>
</evidence>
<evidence type="ECO:0000256" key="16">
    <source>
        <dbReference type="ARBA" id="ARBA00022723"/>
    </source>
</evidence>
<dbReference type="NCBIfam" id="TIGR01003">
    <property type="entry name" value="PTS_HPr_family"/>
    <property type="match status" value="1"/>
</dbReference>
<dbReference type="SUPFAM" id="SSF51621">
    <property type="entry name" value="Phosphoenolpyruvate/pyruvate domain"/>
    <property type="match status" value="1"/>
</dbReference>
<dbReference type="SUPFAM" id="SSF53062">
    <property type="entry name" value="PTS system fructose IIA component-like"/>
    <property type="match status" value="1"/>
</dbReference>
<dbReference type="Gene3D" id="3.50.30.10">
    <property type="entry name" value="Phosphohistidine domain"/>
    <property type="match status" value="1"/>
</dbReference>
<evidence type="ECO:0000256" key="5">
    <source>
        <dbReference type="ARBA" id="ARBA00002788"/>
    </source>
</evidence>
<dbReference type="PANTHER" id="PTHR46244:SF3">
    <property type="entry name" value="PHOSPHOENOLPYRUVATE-PROTEIN PHOSPHOTRANSFERASE"/>
    <property type="match status" value="1"/>
</dbReference>
<evidence type="ECO:0000256" key="8">
    <source>
        <dbReference type="ARBA" id="ARBA00012095"/>
    </source>
</evidence>
<dbReference type="EC" id="2.7.1.121" evidence="8"/>
<dbReference type="Gene3D" id="3.40.50.510">
    <property type="entry name" value="Phosphotransferase system, mannose-type IIA component"/>
    <property type="match status" value="1"/>
</dbReference>
<dbReference type="EMBL" id="SOFP01000023">
    <property type="protein sequence ID" value="TFC18134.1"/>
    <property type="molecule type" value="Genomic_DNA"/>
</dbReference>
<name>A0A4R8WXD3_9MICO</name>
<dbReference type="OrthoDB" id="9765468at2"/>
<dbReference type="SUPFAM" id="SSF47831">
    <property type="entry name" value="Enzyme I of the PEP:sugar phosphotransferase system HPr-binding (sub)domain"/>
    <property type="match status" value="1"/>
</dbReference>
<evidence type="ECO:0000259" key="23">
    <source>
        <dbReference type="PROSITE" id="PS51350"/>
    </source>
</evidence>
<dbReference type="Gene3D" id="3.30.1340.10">
    <property type="entry name" value="HPr-like"/>
    <property type="match status" value="1"/>
</dbReference>
<dbReference type="InterPro" id="IPR015813">
    <property type="entry name" value="Pyrv/PenolPyrv_kinase-like_dom"/>
</dbReference>
<dbReference type="GO" id="GO:0047324">
    <property type="term" value="F:phosphoenolpyruvate-glycerone phosphotransferase activity"/>
    <property type="evidence" value="ECO:0007669"/>
    <property type="project" value="UniProtKB-EC"/>
</dbReference>
<keyword evidence="24" id="KW-0670">Pyruvate</keyword>
<dbReference type="Pfam" id="PF02896">
    <property type="entry name" value="PEP-utilizers_C"/>
    <property type="match status" value="1"/>
</dbReference>
<evidence type="ECO:0000313" key="24">
    <source>
        <dbReference type="EMBL" id="TFC18134.1"/>
    </source>
</evidence>
<dbReference type="InterPro" id="IPR035895">
    <property type="entry name" value="HPr-like_sf"/>
</dbReference>
<comment type="catalytic activity">
    <reaction evidence="2">
        <text>dihydroxyacetone + phosphoenolpyruvate = dihydroxyacetone phosphate + pyruvate</text>
        <dbReference type="Rhea" id="RHEA:18381"/>
        <dbReference type="ChEBI" id="CHEBI:15361"/>
        <dbReference type="ChEBI" id="CHEBI:16016"/>
        <dbReference type="ChEBI" id="CHEBI:57642"/>
        <dbReference type="ChEBI" id="CHEBI:58702"/>
        <dbReference type="EC" id="2.7.1.121"/>
    </reaction>
</comment>
<evidence type="ECO:0000256" key="18">
    <source>
        <dbReference type="ARBA" id="ARBA00022842"/>
    </source>
</evidence>
<dbReference type="PROSITE" id="PS51096">
    <property type="entry name" value="PTS_EIIA_TYPE_4"/>
    <property type="match status" value="1"/>
</dbReference>
<feature type="domain" description="PTS EIIA type-4" evidence="22">
    <location>
        <begin position="1"/>
        <end position="132"/>
    </location>
</feature>
<sequence>MIGIAVVSHSPRLAQAAVDLALEMVGDGGPAIAIAAGAGEGVTGTDAFKVAEAITEVSSPEGVLVMMDLGSAVMSAEMALEFLADSEVPVKLTSAPFVEGLMAAVVRAAGGASLDDVEREARGALHAKRTHLDDDEQPEPSFDVGPVAEHAMEVTLRNPHGLHARPVSMLVKAISAFEATVTVANIRSGGPPVPANSPTALLGVGARQGDTISIAAAGRQAREALEAVGELVRGGFGEVETTPPPGTASEQSAARPDARPSKEALSSGPLGVSPGLAVGPIVRMPDQLEEPVDAPELSEQERSEAVGRIEAASAFVAGALMDKAGRVSGPAAREILEATALMATDPGLIGDACARVTDKGQTPERAVWAAVGDIAVVFREHGGLLAARVADLHDVRNRIVAELLGRPAPGLPDRTEPYVLVARDLAPADTALIDPAVCRAIVTVEGGPTSHTAILARALGLPAVVAARHALEIRAGSVVIVDGTTGVIVVDPTDEQVVQAEQESSRVTMFDGTGRTKDGQRVQLLANVASPDSVAEAIKAKAEGVGLFRTEFCFLDQEEAPGIEEQVRAYRRVFAAFPGRKVIIRTLDAGADKPLAFVSEVNEVNPALGIRGYRTAWRRPELLDTQLQAIAMAAAAETADVGVMAPMIATVEESIAFAARCFEHGLRSVGVMIETPAAAITAGDILQTVDFASLGTNDLAQYTMAADRLMGELALLNDPWQPAVLRMIREVSRAGIATGKPVGVCGEAAADPLLAAILVGLGVTSLSMSPRALGGVAKLLSSVTAQQCRDAAASVVAASSSSMARAAAVALLAPGQLA</sequence>
<dbReference type="InterPro" id="IPR008279">
    <property type="entry name" value="PEP-util_enz_mobile_dom"/>
</dbReference>
<dbReference type="InterPro" id="IPR036662">
    <property type="entry name" value="PTS_EIIA_man-typ_sf"/>
</dbReference>
<comment type="function">
    <text evidence="4">General (non sugar-specific) component of the phosphoenolpyruvate-dependent sugar phosphotransferase system (sugar PTS). This major carbohydrate active-transport system catalyzes the phosphorylation of incoming sugar substrates concomitantly with their translocation across the cell membrane. Enzyme I transfers the phosphoryl group from phosphoenolpyruvate (PEP) to the phosphoryl carrier protein (HPr).</text>
</comment>
<dbReference type="NCBIfam" id="TIGR01417">
    <property type="entry name" value="PTS_I_fam"/>
    <property type="match status" value="1"/>
</dbReference>
<evidence type="ECO:0000256" key="10">
    <source>
        <dbReference type="ARBA" id="ARBA00016544"/>
    </source>
</evidence>
<evidence type="ECO:0000256" key="21">
    <source>
        <dbReference type="SAM" id="MobiDB-lite"/>
    </source>
</evidence>
<reference evidence="24 25" key="1">
    <citation type="submission" date="2019-03" db="EMBL/GenBank/DDBJ databases">
        <title>Genomics of glacier-inhabiting Cryobacterium strains.</title>
        <authorList>
            <person name="Liu Q."/>
            <person name="Xin Y.-H."/>
        </authorList>
    </citation>
    <scope>NUCLEOTIDE SEQUENCE [LARGE SCALE GENOMIC DNA]</scope>
    <source>
        <strain evidence="24 25">MDT1-3</strain>
    </source>
</reference>
<dbReference type="PANTHER" id="PTHR46244">
    <property type="entry name" value="PHOSPHOENOLPYRUVATE-PROTEIN PHOSPHOTRANSFERASE"/>
    <property type="match status" value="1"/>
</dbReference>
<keyword evidence="17" id="KW-0418">Kinase</keyword>